<dbReference type="EMBL" id="JAEFBJ010000011">
    <property type="protein sequence ID" value="KAG7555489.1"/>
    <property type="molecule type" value="Genomic_DNA"/>
</dbReference>
<keyword evidence="3" id="KW-0548">Nucleotidyltransferase</keyword>
<keyword evidence="3" id="KW-0695">RNA-directed DNA polymerase</keyword>
<evidence type="ECO:0000313" key="4">
    <source>
        <dbReference type="Proteomes" id="UP000694251"/>
    </source>
</evidence>
<dbReference type="PANTHER" id="PTHR33116:SF84">
    <property type="entry name" value="RNA-DIRECTED DNA POLYMERASE"/>
    <property type="match status" value="1"/>
</dbReference>
<keyword evidence="1" id="KW-0812">Transmembrane</keyword>
<sequence length="403" mass="45936">MVSLAEVVSASVEVLLLLSTQQLTSGLQFFFSPISACLNWNRCATPFFGKELRIQLGELRFLGRLFVPQKRVVDLVCEGTRNFWDLNPATSGSWIWRKLCKLRPLARPFLVCEVGSGVTASFWQDNWTGLGPLIDLVGSTGPQVVGMPIQAVFSTAKTWHAIHPDPVHVPWHKSVWFKDRIPKHAFICWVAAWNRLHTRDRLRNWGLVIPSSCVLCNAFDETRDHLFFQCDFSREIWGYFTNAATLTPPPMFIPCLLWLRNASTNSNVSTIIKLAFQASLYFVWKERNSRIHSGNSKPASVIIKEIQTIIRARLDPLSRTQRCQPPGFTLLSSWLWSTLFSLLDLAWARSGLFLCSLWGWAYGRWAFGLLLLFLLLGLWPCWAVWPFSCCRDDEEGEGVSLLL</sequence>
<organism evidence="3 4">
    <name type="scientific">Arabidopsis suecica</name>
    <name type="common">Swedish thale-cress</name>
    <name type="synonym">Cardaminopsis suecica</name>
    <dbReference type="NCBI Taxonomy" id="45249"/>
    <lineage>
        <taxon>Eukaryota</taxon>
        <taxon>Viridiplantae</taxon>
        <taxon>Streptophyta</taxon>
        <taxon>Embryophyta</taxon>
        <taxon>Tracheophyta</taxon>
        <taxon>Spermatophyta</taxon>
        <taxon>Magnoliopsida</taxon>
        <taxon>eudicotyledons</taxon>
        <taxon>Gunneridae</taxon>
        <taxon>Pentapetalae</taxon>
        <taxon>rosids</taxon>
        <taxon>malvids</taxon>
        <taxon>Brassicales</taxon>
        <taxon>Brassicaceae</taxon>
        <taxon>Camelineae</taxon>
        <taxon>Arabidopsis</taxon>
    </lineage>
</organism>
<dbReference type="GO" id="GO:0003964">
    <property type="term" value="F:RNA-directed DNA polymerase activity"/>
    <property type="evidence" value="ECO:0007669"/>
    <property type="project" value="UniProtKB-KW"/>
</dbReference>
<keyword evidence="3" id="KW-0808">Transferase</keyword>
<evidence type="ECO:0000256" key="1">
    <source>
        <dbReference type="SAM" id="Phobius"/>
    </source>
</evidence>
<gene>
    <name evidence="3" type="ORF">ISN44_As11g016260</name>
</gene>
<dbReference type="InterPro" id="IPR026960">
    <property type="entry name" value="RVT-Znf"/>
</dbReference>
<reference evidence="3 4" key="1">
    <citation type="submission" date="2020-12" db="EMBL/GenBank/DDBJ databases">
        <title>Concerted genomic and epigenomic changes stabilize Arabidopsis allopolyploids.</title>
        <authorList>
            <person name="Chen Z."/>
        </authorList>
    </citation>
    <scope>NUCLEOTIDE SEQUENCE [LARGE SCALE GENOMIC DNA]</scope>
    <source>
        <strain evidence="3">As9502</strain>
        <tissue evidence="3">Leaf</tissue>
    </source>
</reference>
<protein>
    <submittedName>
        <fullName evidence="3">Reverse transcriptase zinc-binding domain</fullName>
    </submittedName>
</protein>
<comment type="caution">
    <text evidence="3">The sequence shown here is derived from an EMBL/GenBank/DDBJ whole genome shotgun (WGS) entry which is preliminary data.</text>
</comment>
<feature type="transmembrane region" description="Helical" evidence="1">
    <location>
        <begin position="365"/>
        <end position="385"/>
    </location>
</feature>
<dbReference type="Proteomes" id="UP000694251">
    <property type="component" value="Chromosome 11"/>
</dbReference>
<dbReference type="PANTHER" id="PTHR33116">
    <property type="entry name" value="REVERSE TRANSCRIPTASE ZINC-BINDING DOMAIN-CONTAINING PROTEIN-RELATED-RELATED"/>
    <property type="match status" value="1"/>
</dbReference>
<keyword evidence="1" id="KW-0472">Membrane</keyword>
<accession>A0A8T1Z907</accession>
<keyword evidence="1" id="KW-1133">Transmembrane helix</keyword>
<dbReference type="Pfam" id="PF13966">
    <property type="entry name" value="zf-RVT"/>
    <property type="match status" value="1"/>
</dbReference>
<keyword evidence="4" id="KW-1185">Reference proteome</keyword>
<evidence type="ECO:0000313" key="3">
    <source>
        <dbReference type="EMBL" id="KAG7555489.1"/>
    </source>
</evidence>
<name>A0A8T1Z907_ARASU</name>
<proteinExistence type="predicted"/>
<feature type="domain" description="Reverse transcriptase zinc-binding" evidence="2">
    <location>
        <begin position="153"/>
        <end position="237"/>
    </location>
</feature>
<feature type="transmembrane region" description="Helical" evidence="1">
    <location>
        <begin position="334"/>
        <end position="358"/>
    </location>
</feature>
<dbReference type="OrthoDB" id="1938430at2759"/>
<dbReference type="AlphaFoldDB" id="A0A8T1Z907"/>
<evidence type="ECO:0000259" key="2">
    <source>
        <dbReference type="Pfam" id="PF13966"/>
    </source>
</evidence>